<reference evidence="2 3" key="1">
    <citation type="submission" date="2018-06" db="EMBL/GenBank/DDBJ databases">
        <title>Chryseolinea flavus sp. nov., a member of the phylum Bacteroidetes isolated from soil.</title>
        <authorList>
            <person name="Li Y."/>
            <person name="Wang J."/>
        </authorList>
    </citation>
    <scope>NUCLEOTIDE SEQUENCE [LARGE SCALE GENOMIC DNA]</scope>
    <source>
        <strain evidence="2 3">SDU1-6</strain>
    </source>
</reference>
<comment type="caution">
    <text evidence="2">The sequence shown here is derived from an EMBL/GenBank/DDBJ whole genome shotgun (WGS) entry which is preliminary data.</text>
</comment>
<organism evidence="2 3">
    <name type="scientific">Pseudochryseolinea flava</name>
    <dbReference type="NCBI Taxonomy" id="2059302"/>
    <lineage>
        <taxon>Bacteria</taxon>
        <taxon>Pseudomonadati</taxon>
        <taxon>Bacteroidota</taxon>
        <taxon>Cytophagia</taxon>
        <taxon>Cytophagales</taxon>
        <taxon>Fulvivirgaceae</taxon>
        <taxon>Pseudochryseolinea</taxon>
    </lineage>
</organism>
<proteinExistence type="predicted"/>
<feature type="transmembrane region" description="Helical" evidence="1">
    <location>
        <begin position="58"/>
        <end position="79"/>
    </location>
</feature>
<dbReference type="AlphaFoldDB" id="A0A364Y1A2"/>
<keyword evidence="1" id="KW-0472">Membrane</keyword>
<keyword evidence="1" id="KW-1133">Transmembrane helix</keyword>
<evidence type="ECO:0008006" key="4">
    <source>
        <dbReference type="Google" id="ProtNLM"/>
    </source>
</evidence>
<evidence type="ECO:0000313" key="2">
    <source>
        <dbReference type="EMBL" id="RAW00053.1"/>
    </source>
</evidence>
<evidence type="ECO:0000313" key="3">
    <source>
        <dbReference type="Proteomes" id="UP000251889"/>
    </source>
</evidence>
<protein>
    <recommendedName>
        <fullName evidence="4">ABC transporter ATP-binding protein</fullName>
    </recommendedName>
</protein>
<accession>A0A364Y1A2</accession>
<dbReference type="EMBL" id="QMFY01000008">
    <property type="protein sequence ID" value="RAW00053.1"/>
    <property type="molecule type" value="Genomic_DNA"/>
</dbReference>
<dbReference type="Proteomes" id="UP000251889">
    <property type="component" value="Unassembled WGS sequence"/>
</dbReference>
<name>A0A364Y1A2_9BACT</name>
<gene>
    <name evidence="2" type="ORF">DQQ10_15990</name>
</gene>
<feature type="transmembrane region" description="Helical" evidence="1">
    <location>
        <begin position="16"/>
        <end position="38"/>
    </location>
</feature>
<evidence type="ECO:0000256" key="1">
    <source>
        <dbReference type="SAM" id="Phobius"/>
    </source>
</evidence>
<sequence length="90" mass="10473">MEQLKEFLLKYKRQSVAGVIFISILLGMGLMKKVTQLLPYYIKQNKWDASLPVWFDPYGVAGVGFLIALIMIFLINWTFKILMRDLEKGE</sequence>
<keyword evidence="3" id="KW-1185">Reference proteome</keyword>
<keyword evidence="1" id="KW-0812">Transmembrane</keyword>